<dbReference type="CDD" id="cd00090">
    <property type="entry name" value="HTH_ARSR"/>
    <property type="match status" value="1"/>
</dbReference>
<dbReference type="GO" id="GO:0003700">
    <property type="term" value="F:DNA-binding transcription factor activity"/>
    <property type="evidence" value="ECO:0007669"/>
    <property type="project" value="InterPro"/>
</dbReference>
<dbReference type="Gene3D" id="1.10.10.10">
    <property type="entry name" value="Winged helix-like DNA-binding domain superfamily/Winged helix DNA-binding domain"/>
    <property type="match status" value="1"/>
</dbReference>
<dbReference type="InterPro" id="IPR011991">
    <property type="entry name" value="ArsR-like_HTH"/>
</dbReference>
<dbReference type="OrthoDB" id="155998at2"/>
<sequence length="212" mass="23984">MVTPQREQGETRRQILLLLRQKGPMTAAELSKELGIGAVGVRQHLALLERDGLVQTGGVRRAIGRPSHLYALTDAAEALFPKAYDHLLIDALEFVRAQGGEDAIERLFEARRKRLYVEYSPRLEGRSLPERVAELATILNEHGYMCEWRRLPDGAIELIEHNCPIDCVARSYPQACTHERALYEDLLRAPVERQQTIAADGRCCRFRIADEA</sequence>
<dbReference type="Pfam" id="PF01022">
    <property type="entry name" value="HTH_5"/>
    <property type="match status" value="1"/>
</dbReference>
<organism evidence="2 3">
    <name type="scientific">Roseiflexus castenholzii (strain DSM 13941 / HLO8)</name>
    <dbReference type="NCBI Taxonomy" id="383372"/>
    <lineage>
        <taxon>Bacteria</taxon>
        <taxon>Bacillati</taxon>
        <taxon>Chloroflexota</taxon>
        <taxon>Chloroflexia</taxon>
        <taxon>Chloroflexales</taxon>
        <taxon>Roseiflexineae</taxon>
        <taxon>Roseiflexaceae</taxon>
        <taxon>Roseiflexus</taxon>
    </lineage>
</organism>
<dbReference type="InterPro" id="IPR036390">
    <property type="entry name" value="WH_DNA-bd_sf"/>
</dbReference>
<dbReference type="PANTHER" id="PTHR38600">
    <property type="entry name" value="TRANSCRIPTIONAL REGULATORY PROTEIN"/>
    <property type="match status" value="1"/>
</dbReference>
<name>A7NQC0_ROSCS</name>
<evidence type="ECO:0000259" key="1">
    <source>
        <dbReference type="SMART" id="SM00418"/>
    </source>
</evidence>
<dbReference type="eggNOG" id="COG2345">
    <property type="taxonomic scope" value="Bacteria"/>
</dbReference>
<dbReference type="HOGENOM" id="CLU_078469_2_1_0"/>
<dbReference type="RefSeq" id="WP_012122189.1">
    <property type="nucleotide sequence ID" value="NC_009767.1"/>
</dbReference>
<dbReference type="InterPro" id="IPR036388">
    <property type="entry name" value="WH-like_DNA-bd_sf"/>
</dbReference>
<gene>
    <name evidence="2" type="ordered locus">Rcas_3726</name>
</gene>
<keyword evidence="3" id="KW-1185">Reference proteome</keyword>
<dbReference type="KEGG" id="rca:Rcas_3726"/>
<dbReference type="SMART" id="SM00418">
    <property type="entry name" value="HTH_ARSR"/>
    <property type="match status" value="1"/>
</dbReference>
<dbReference type="Proteomes" id="UP000000263">
    <property type="component" value="Chromosome"/>
</dbReference>
<proteinExistence type="predicted"/>
<evidence type="ECO:0000313" key="3">
    <source>
        <dbReference type="Proteomes" id="UP000000263"/>
    </source>
</evidence>
<evidence type="ECO:0000313" key="2">
    <source>
        <dbReference type="EMBL" id="ABU59766.1"/>
    </source>
</evidence>
<dbReference type="STRING" id="383372.Rcas_3726"/>
<accession>A7NQC0</accession>
<dbReference type="SUPFAM" id="SSF46785">
    <property type="entry name" value="Winged helix' DNA-binding domain"/>
    <property type="match status" value="1"/>
</dbReference>
<dbReference type="InterPro" id="IPR001845">
    <property type="entry name" value="HTH_ArsR_DNA-bd_dom"/>
</dbReference>
<feature type="domain" description="HTH arsR-type" evidence="1">
    <location>
        <begin position="7"/>
        <end position="85"/>
    </location>
</feature>
<dbReference type="AlphaFoldDB" id="A7NQC0"/>
<protein>
    <submittedName>
        <fullName evidence="2">Putative transcriptional regulator</fullName>
    </submittedName>
</protein>
<dbReference type="EMBL" id="CP000804">
    <property type="protein sequence ID" value="ABU59766.1"/>
    <property type="molecule type" value="Genomic_DNA"/>
</dbReference>
<dbReference type="PANTHER" id="PTHR38600:SF2">
    <property type="entry name" value="SLL0088 PROTEIN"/>
    <property type="match status" value="1"/>
</dbReference>
<reference evidence="2 3" key="1">
    <citation type="submission" date="2007-08" db="EMBL/GenBank/DDBJ databases">
        <title>Complete sequence of Roseiflexus castenholzii DSM 13941.</title>
        <authorList>
            <consortium name="US DOE Joint Genome Institute"/>
            <person name="Copeland A."/>
            <person name="Lucas S."/>
            <person name="Lapidus A."/>
            <person name="Barry K."/>
            <person name="Glavina del Rio T."/>
            <person name="Dalin E."/>
            <person name="Tice H."/>
            <person name="Pitluck S."/>
            <person name="Thompson L.S."/>
            <person name="Brettin T."/>
            <person name="Bruce D."/>
            <person name="Detter J.C."/>
            <person name="Han C."/>
            <person name="Tapia R."/>
            <person name="Schmutz J."/>
            <person name="Larimer F."/>
            <person name="Land M."/>
            <person name="Hauser L."/>
            <person name="Kyrpides N."/>
            <person name="Mikhailova N."/>
            <person name="Bryant D.A."/>
            <person name="Hanada S."/>
            <person name="Tsukatani Y."/>
            <person name="Richardson P."/>
        </authorList>
    </citation>
    <scope>NUCLEOTIDE SEQUENCE [LARGE SCALE GENOMIC DNA]</scope>
    <source>
        <strain evidence="3">DSM 13941 / HLO8</strain>
    </source>
</reference>